<dbReference type="Pfam" id="PF01636">
    <property type="entry name" value="APH"/>
    <property type="match status" value="1"/>
</dbReference>
<evidence type="ECO:0000313" key="2">
    <source>
        <dbReference type="EMBL" id="TWT69262.1"/>
    </source>
</evidence>
<feature type="domain" description="Aminoglycoside phosphotransferase" evidence="1">
    <location>
        <begin position="28"/>
        <end position="313"/>
    </location>
</feature>
<reference evidence="2 3" key="1">
    <citation type="submission" date="2019-02" db="EMBL/GenBank/DDBJ databases">
        <title>Deep-cultivation of Planctomycetes and their phenomic and genomic characterization uncovers novel biology.</title>
        <authorList>
            <person name="Wiegand S."/>
            <person name="Jogler M."/>
            <person name="Boedeker C."/>
            <person name="Pinto D."/>
            <person name="Vollmers J."/>
            <person name="Rivas-Marin E."/>
            <person name="Kohn T."/>
            <person name="Peeters S.H."/>
            <person name="Heuer A."/>
            <person name="Rast P."/>
            <person name="Oberbeckmann S."/>
            <person name="Bunk B."/>
            <person name="Jeske O."/>
            <person name="Meyerdierks A."/>
            <person name="Storesund J.E."/>
            <person name="Kallscheuer N."/>
            <person name="Luecker S."/>
            <person name="Lage O.M."/>
            <person name="Pohl T."/>
            <person name="Merkel B.J."/>
            <person name="Hornburger P."/>
            <person name="Mueller R.-W."/>
            <person name="Bruemmer F."/>
            <person name="Labrenz M."/>
            <person name="Spormann A.M."/>
            <person name="Op Den Camp H."/>
            <person name="Overmann J."/>
            <person name="Amann R."/>
            <person name="Jetten M.S.M."/>
            <person name="Mascher T."/>
            <person name="Medema M.H."/>
            <person name="Devos D.P."/>
            <person name="Kaster A.-K."/>
            <person name="Ovreas L."/>
            <person name="Rohde M."/>
            <person name="Galperin M.Y."/>
            <person name="Jogler C."/>
        </authorList>
    </citation>
    <scope>NUCLEOTIDE SEQUENCE [LARGE SCALE GENOMIC DNA]</scope>
    <source>
        <strain evidence="2 3">Pan14r</strain>
    </source>
</reference>
<organism evidence="2 3">
    <name type="scientific">Crateriforma conspicua</name>
    <dbReference type="NCBI Taxonomy" id="2527996"/>
    <lineage>
        <taxon>Bacteria</taxon>
        <taxon>Pseudomonadati</taxon>
        <taxon>Planctomycetota</taxon>
        <taxon>Planctomycetia</taxon>
        <taxon>Planctomycetales</taxon>
        <taxon>Planctomycetaceae</taxon>
        <taxon>Crateriforma</taxon>
    </lineage>
</organism>
<dbReference type="OrthoDB" id="283096at2"/>
<evidence type="ECO:0000259" key="1">
    <source>
        <dbReference type="Pfam" id="PF01636"/>
    </source>
</evidence>
<gene>
    <name evidence="2" type="ORF">Pan14r_15470</name>
</gene>
<name>A0A5C5Y7C0_9PLAN</name>
<keyword evidence="3" id="KW-1185">Reference proteome</keyword>
<dbReference type="InterPro" id="IPR011009">
    <property type="entry name" value="Kinase-like_dom_sf"/>
</dbReference>
<dbReference type="GO" id="GO:0016740">
    <property type="term" value="F:transferase activity"/>
    <property type="evidence" value="ECO:0007669"/>
    <property type="project" value="UniProtKB-KW"/>
</dbReference>
<sequence length="378" mass="41302">MIPDAARHAARCFAGFADAPVLPNAKGWSQVPAGFSGSAVYRVVDPRGGAWSLKQLTASASVSHVKAIHQTLLHVRRAGCDWVAGPNHLAGNPAQTVADLGTLGCWEMTRWMPGRSYSDIDRFTVSPDEAAKVLVAGCRAIASFHNATASMLHQNGPAPSVIDRIKRLDSLSSSILSTCDDAGDKIRTLNISPTVAPELLQACHQVTADWPTFAWQIRNDLEQRAGEVTPLQWVVRDIHRGHLLFADDAGSLSTAAKPTVSGMIDFDAMRLDTPAADLARWIGDFLFLAIFHGDAAADIAARFWQAGLAEYRQICSFSHQQQTLCWTLVRSSSLISLANWVDWILQQRRRFSAADSAIAQRLVALNQQWTVVRQATDR</sequence>
<dbReference type="AlphaFoldDB" id="A0A5C5Y7C0"/>
<dbReference type="RefSeq" id="WP_146438770.1">
    <property type="nucleotide sequence ID" value="NZ_SJPL01000001.1"/>
</dbReference>
<dbReference type="EMBL" id="SJPL01000001">
    <property type="protein sequence ID" value="TWT69262.1"/>
    <property type="molecule type" value="Genomic_DNA"/>
</dbReference>
<evidence type="ECO:0000313" key="3">
    <source>
        <dbReference type="Proteomes" id="UP000317238"/>
    </source>
</evidence>
<accession>A0A5C5Y7C0</accession>
<proteinExistence type="predicted"/>
<keyword evidence="2" id="KW-0808">Transferase</keyword>
<dbReference type="SUPFAM" id="SSF56112">
    <property type="entry name" value="Protein kinase-like (PK-like)"/>
    <property type="match status" value="1"/>
</dbReference>
<dbReference type="Proteomes" id="UP000317238">
    <property type="component" value="Unassembled WGS sequence"/>
</dbReference>
<comment type="caution">
    <text evidence="2">The sequence shown here is derived from an EMBL/GenBank/DDBJ whole genome shotgun (WGS) entry which is preliminary data.</text>
</comment>
<dbReference type="Gene3D" id="3.90.1200.10">
    <property type="match status" value="1"/>
</dbReference>
<dbReference type="InterPro" id="IPR002575">
    <property type="entry name" value="Aminoglycoside_PTrfase"/>
</dbReference>
<protein>
    <submittedName>
        <fullName evidence="2">Phosphotransferase enzyme family protein</fullName>
    </submittedName>
</protein>